<name>A0A5J4REU8_9ZZZZ</name>
<proteinExistence type="predicted"/>
<evidence type="ECO:0000313" key="1">
    <source>
        <dbReference type="EMBL" id="KAA6332242.1"/>
    </source>
</evidence>
<comment type="caution">
    <text evidence="1">The sequence shown here is derived from an EMBL/GenBank/DDBJ whole genome shotgun (WGS) entry which is preliminary data.</text>
</comment>
<protein>
    <submittedName>
        <fullName evidence="1">Uncharacterized protein</fullName>
    </submittedName>
</protein>
<organism evidence="1">
    <name type="scientific">termite gut metagenome</name>
    <dbReference type="NCBI Taxonomy" id="433724"/>
    <lineage>
        <taxon>unclassified sequences</taxon>
        <taxon>metagenomes</taxon>
        <taxon>organismal metagenomes</taxon>
    </lineage>
</organism>
<dbReference type="AlphaFoldDB" id="A0A5J4REU8"/>
<gene>
    <name evidence="1" type="ORF">EZS27_019234</name>
</gene>
<reference evidence="1" key="1">
    <citation type="submission" date="2019-03" db="EMBL/GenBank/DDBJ databases">
        <title>Single cell metagenomics reveals metabolic interactions within the superorganism composed of flagellate Streblomastix strix and complex community of Bacteroidetes bacteria on its surface.</title>
        <authorList>
            <person name="Treitli S.C."/>
            <person name="Kolisko M."/>
            <person name="Husnik F."/>
            <person name="Keeling P."/>
            <person name="Hampl V."/>
        </authorList>
    </citation>
    <scope>NUCLEOTIDE SEQUENCE</scope>
    <source>
        <strain evidence="1">STM</strain>
    </source>
</reference>
<accession>A0A5J4REU8</accession>
<sequence>MIINNDNSILSYPDTKNLTYRIRHTYESTPTTMLKELDFNNLFSIQLLTEMVAKKLIGKKLEAEDTKNRGQALERLALQLLGYSDDNLQGLAGDYPDIPNQLLEVKVQDSPTVDLGKYTPETEELVMADSNVTTRDIRYLIALTNSKTNIIEGLVLSPGERLGEIFTYVSDTSFKCQRSISMSFFEEYKRKCVFNP</sequence>
<dbReference type="EMBL" id="SNRY01001266">
    <property type="protein sequence ID" value="KAA6332242.1"/>
    <property type="molecule type" value="Genomic_DNA"/>
</dbReference>